<evidence type="ECO:0000313" key="2">
    <source>
        <dbReference type="EMBL" id="PNQ75056.1"/>
    </source>
</evidence>
<dbReference type="OrthoDB" id="1139350at2"/>
<organism evidence="2 3">
    <name type="scientific">Hanstruepera neustonica</name>
    <dbReference type="NCBI Taxonomy" id="1445657"/>
    <lineage>
        <taxon>Bacteria</taxon>
        <taxon>Pseudomonadati</taxon>
        <taxon>Bacteroidota</taxon>
        <taxon>Flavobacteriia</taxon>
        <taxon>Flavobacteriales</taxon>
        <taxon>Flavobacteriaceae</taxon>
        <taxon>Hanstruepera</taxon>
    </lineage>
</organism>
<dbReference type="EMBL" id="POWF01000001">
    <property type="protein sequence ID" value="PNQ75056.1"/>
    <property type="molecule type" value="Genomic_DNA"/>
</dbReference>
<keyword evidence="3" id="KW-1185">Reference proteome</keyword>
<proteinExistence type="predicted"/>
<dbReference type="AlphaFoldDB" id="A0A2K1E446"/>
<reference evidence="2 3" key="1">
    <citation type="submission" date="2018-01" db="EMBL/GenBank/DDBJ databases">
        <title>The draft genome of Hanstruepera neustonica JCM19743.</title>
        <authorList>
            <person name="He R.-H."/>
            <person name="Du Z.-J."/>
        </authorList>
    </citation>
    <scope>NUCLEOTIDE SEQUENCE [LARGE SCALE GENOMIC DNA]</scope>
    <source>
        <strain evidence="2 3">JCM19743</strain>
    </source>
</reference>
<accession>A0A2K1E446</accession>
<evidence type="ECO:0000256" key="1">
    <source>
        <dbReference type="SAM" id="Phobius"/>
    </source>
</evidence>
<dbReference type="RefSeq" id="WP_103050906.1">
    <property type="nucleotide sequence ID" value="NZ_POWF01000001.1"/>
</dbReference>
<dbReference type="Proteomes" id="UP000236641">
    <property type="component" value="Unassembled WGS sequence"/>
</dbReference>
<name>A0A2K1E446_9FLAO</name>
<protein>
    <submittedName>
        <fullName evidence="2">Uncharacterized protein</fullName>
    </submittedName>
</protein>
<keyword evidence="1" id="KW-0812">Transmembrane</keyword>
<gene>
    <name evidence="2" type="ORF">C1T31_02665</name>
</gene>
<keyword evidence="1" id="KW-0472">Membrane</keyword>
<feature type="transmembrane region" description="Helical" evidence="1">
    <location>
        <begin position="93"/>
        <end position="113"/>
    </location>
</feature>
<comment type="caution">
    <text evidence="2">The sequence shown here is derived from an EMBL/GenBank/DDBJ whole genome shotgun (WGS) entry which is preliminary data.</text>
</comment>
<sequence length="117" mass="13501">MKESFITIKEVALKNNCPECYSNDGLRLTFKQKFIETHFYKSLTTETSHVLSCKTCNTTIYPISWTDDIERVFKYHQRAFVPKKASFKLNKKAWILIGIAIALIIAGVALFLLKDHL</sequence>
<evidence type="ECO:0000313" key="3">
    <source>
        <dbReference type="Proteomes" id="UP000236641"/>
    </source>
</evidence>
<keyword evidence="1" id="KW-1133">Transmembrane helix</keyword>